<comment type="cofactor">
    <cofactor evidence="6">
        <name>[2Fe-2S] cluster</name>
        <dbReference type="ChEBI" id="CHEBI:190135"/>
    </cofactor>
</comment>
<gene>
    <name evidence="7" type="ORF">S03H2_12525</name>
</gene>
<dbReference type="Gene3D" id="3.40.30.10">
    <property type="entry name" value="Glutaredoxin"/>
    <property type="match status" value="1"/>
</dbReference>
<protein>
    <submittedName>
        <fullName evidence="7">Uncharacterized protein</fullName>
    </submittedName>
</protein>
<dbReference type="Pfam" id="PF01257">
    <property type="entry name" value="2Fe-2S_thioredx"/>
    <property type="match status" value="1"/>
</dbReference>
<dbReference type="EMBL" id="BARU01006368">
    <property type="protein sequence ID" value="GAH46970.1"/>
    <property type="molecule type" value="Genomic_DNA"/>
</dbReference>
<dbReference type="PROSITE" id="PS01099">
    <property type="entry name" value="COMPLEX1_24K"/>
    <property type="match status" value="1"/>
</dbReference>
<dbReference type="GO" id="GO:0051537">
    <property type="term" value="F:2 iron, 2 sulfur cluster binding"/>
    <property type="evidence" value="ECO:0007669"/>
    <property type="project" value="UniProtKB-KW"/>
</dbReference>
<dbReference type="InterPro" id="IPR028431">
    <property type="entry name" value="NADP_DH_HndA-like"/>
</dbReference>
<evidence type="ECO:0000256" key="4">
    <source>
        <dbReference type="ARBA" id="ARBA00023004"/>
    </source>
</evidence>
<dbReference type="PANTHER" id="PTHR43342">
    <property type="entry name" value="NADH-QUINONE OXIDOREDUCTASE, E SUBUNIT"/>
    <property type="match status" value="1"/>
</dbReference>
<evidence type="ECO:0000256" key="3">
    <source>
        <dbReference type="ARBA" id="ARBA00022723"/>
    </source>
</evidence>
<dbReference type="AlphaFoldDB" id="X1GQ50"/>
<evidence type="ECO:0000256" key="2">
    <source>
        <dbReference type="ARBA" id="ARBA00022714"/>
    </source>
</evidence>
<evidence type="ECO:0000313" key="7">
    <source>
        <dbReference type="EMBL" id="GAH46970.1"/>
    </source>
</evidence>
<keyword evidence="2" id="KW-0001">2Fe-2S</keyword>
<dbReference type="PANTHER" id="PTHR43342:SF1">
    <property type="entry name" value="BIFURCATING [FEFE] HYDROGENASE GAMMA SUBUNIT"/>
    <property type="match status" value="1"/>
</dbReference>
<feature type="non-terminal residue" evidence="7">
    <location>
        <position position="183"/>
    </location>
</feature>
<dbReference type="InterPro" id="IPR002023">
    <property type="entry name" value="NuoE-like"/>
</dbReference>
<dbReference type="GO" id="GO:0046872">
    <property type="term" value="F:metal ion binding"/>
    <property type="evidence" value="ECO:0007669"/>
    <property type="project" value="UniProtKB-KW"/>
</dbReference>
<comment type="similarity">
    <text evidence="1">Belongs to the complex I 24 kDa subunit family.</text>
</comment>
<dbReference type="PIRSF" id="PIRSF000216">
    <property type="entry name" value="NADH_DH_24kDa"/>
    <property type="match status" value="1"/>
</dbReference>
<dbReference type="InterPro" id="IPR036249">
    <property type="entry name" value="Thioredoxin-like_sf"/>
</dbReference>
<organism evidence="7">
    <name type="scientific">marine sediment metagenome</name>
    <dbReference type="NCBI Taxonomy" id="412755"/>
    <lineage>
        <taxon>unclassified sequences</taxon>
        <taxon>metagenomes</taxon>
        <taxon>ecological metagenomes</taxon>
    </lineage>
</organism>
<comment type="caution">
    <text evidence="7">The sequence shown here is derived from an EMBL/GenBank/DDBJ whole genome shotgun (WGS) entry which is preliminary data.</text>
</comment>
<dbReference type="GO" id="GO:0016491">
    <property type="term" value="F:oxidoreductase activity"/>
    <property type="evidence" value="ECO:0007669"/>
    <property type="project" value="InterPro"/>
</dbReference>
<dbReference type="InterPro" id="IPR041921">
    <property type="entry name" value="NuoE_N"/>
</dbReference>
<sequence length="183" mass="20321">MTDVLKDLPGHYEVRPGAAGDEMDLTVVDEIIARVGRDESAVIPMLQAIQAEFRYLPRRALEYVCEKTDITASRIAGVSTFYSQFRHRPLGKHVIRVCIGTACHVKGANVVHDAVMRHLGIPEGDDTDPDGLFTVEEVACLGCCTLAPVVQIDTITYGHLKAGTVSQMVWDFMEYEKQHKAHR</sequence>
<keyword evidence="5" id="KW-0411">Iron-sulfur</keyword>
<keyword evidence="4" id="KW-0408">Iron</keyword>
<dbReference type="SUPFAM" id="SSF52833">
    <property type="entry name" value="Thioredoxin-like"/>
    <property type="match status" value="1"/>
</dbReference>
<evidence type="ECO:0000256" key="6">
    <source>
        <dbReference type="ARBA" id="ARBA00034078"/>
    </source>
</evidence>
<accession>X1GQ50</accession>
<dbReference type="InterPro" id="IPR042128">
    <property type="entry name" value="NuoE_dom"/>
</dbReference>
<evidence type="ECO:0000256" key="1">
    <source>
        <dbReference type="ARBA" id="ARBA00010643"/>
    </source>
</evidence>
<keyword evidence="3" id="KW-0479">Metal-binding</keyword>
<dbReference type="CDD" id="cd03064">
    <property type="entry name" value="TRX_Fd_NuoE"/>
    <property type="match status" value="1"/>
</dbReference>
<name>X1GQ50_9ZZZZ</name>
<proteinExistence type="inferred from homology"/>
<dbReference type="Gene3D" id="1.10.10.1590">
    <property type="entry name" value="NADH-quinone oxidoreductase subunit E"/>
    <property type="match status" value="1"/>
</dbReference>
<evidence type="ECO:0000256" key="5">
    <source>
        <dbReference type="ARBA" id="ARBA00023014"/>
    </source>
</evidence>
<reference evidence="7" key="1">
    <citation type="journal article" date="2014" name="Front. Microbiol.">
        <title>High frequency of phylogenetically diverse reductive dehalogenase-homologous genes in deep subseafloor sedimentary metagenomes.</title>
        <authorList>
            <person name="Kawai M."/>
            <person name="Futagami T."/>
            <person name="Toyoda A."/>
            <person name="Takaki Y."/>
            <person name="Nishi S."/>
            <person name="Hori S."/>
            <person name="Arai W."/>
            <person name="Tsubouchi T."/>
            <person name="Morono Y."/>
            <person name="Uchiyama I."/>
            <person name="Ito T."/>
            <person name="Fujiyama A."/>
            <person name="Inagaki F."/>
            <person name="Takami H."/>
        </authorList>
    </citation>
    <scope>NUCLEOTIDE SEQUENCE</scope>
    <source>
        <strain evidence="7">Expedition CK06-06</strain>
    </source>
</reference>